<dbReference type="Gene3D" id="3.90.228.10">
    <property type="match status" value="1"/>
</dbReference>
<organism evidence="1 2">
    <name type="scientific">Hibiscus trionum</name>
    <name type="common">Flower of an hour</name>
    <dbReference type="NCBI Taxonomy" id="183268"/>
    <lineage>
        <taxon>Eukaryota</taxon>
        <taxon>Viridiplantae</taxon>
        <taxon>Streptophyta</taxon>
        <taxon>Embryophyta</taxon>
        <taxon>Tracheophyta</taxon>
        <taxon>Spermatophyta</taxon>
        <taxon>Magnoliopsida</taxon>
        <taxon>eudicotyledons</taxon>
        <taxon>Gunneridae</taxon>
        <taxon>Pentapetalae</taxon>
        <taxon>rosids</taxon>
        <taxon>malvids</taxon>
        <taxon>Malvales</taxon>
        <taxon>Malvaceae</taxon>
        <taxon>Malvoideae</taxon>
        <taxon>Hibiscus</taxon>
    </lineage>
</organism>
<dbReference type="EMBL" id="BSYR01000003">
    <property type="protein sequence ID" value="GMI65826.1"/>
    <property type="molecule type" value="Genomic_DNA"/>
</dbReference>
<dbReference type="PANTHER" id="PTHR31681:SF51">
    <property type="entry name" value="PARP CATALYTIC DOMAIN-CONTAINING PROTEIN"/>
    <property type="match status" value="1"/>
</dbReference>
<reference evidence="1" key="1">
    <citation type="submission" date="2023-05" db="EMBL/GenBank/DDBJ databases">
        <title>Genome and transcriptome analyses reveal genes involved in the formation of fine ridges on petal epidermal cells in Hibiscus trionum.</title>
        <authorList>
            <person name="Koshimizu S."/>
            <person name="Masuda S."/>
            <person name="Ishii T."/>
            <person name="Shirasu K."/>
            <person name="Hoshino A."/>
            <person name="Arita M."/>
        </authorList>
    </citation>
    <scope>NUCLEOTIDE SEQUENCE</scope>
    <source>
        <strain evidence="1">Hamamatsu line</strain>
    </source>
</reference>
<gene>
    <name evidence="1" type="ORF">HRI_000251900</name>
</gene>
<evidence type="ECO:0000313" key="2">
    <source>
        <dbReference type="Proteomes" id="UP001165190"/>
    </source>
</evidence>
<dbReference type="PANTHER" id="PTHR31681">
    <property type="entry name" value="C2H2-LIKE ZINC FINGER PROTEIN"/>
    <property type="match status" value="1"/>
</dbReference>
<protein>
    <submittedName>
        <fullName evidence="1">Uncharacterized protein</fullName>
    </submittedName>
</protein>
<keyword evidence="2" id="KW-1185">Reference proteome</keyword>
<dbReference type="AlphaFoldDB" id="A0A9W7LIU4"/>
<comment type="caution">
    <text evidence="1">The sequence shown here is derived from an EMBL/GenBank/DDBJ whole genome shotgun (WGS) entry which is preliminary data.</text>
</comment>
<evidence type="ECO:0000313" key="1">
    <source>
        <dbReference type="EMBL" id="GMI65826.1"/>
    </source>
</evidence>
<proteinExistence type="predicted"/>
<accession>A0A9W7LIU4</accession>
<name>A0A9W7LIU4_HIBTR</name>
<sequence>MSEKILIAASMAALVCHPNTSIKCFKPKPKPSSSEGEKTSKSRTSVFSSCSNVDTTLTPHVPSTSCRASCLVSNLCEEDPAFRAVETVFKSGWDGKVGHKIEKILKINHNIGVLKRFEEYRQIVKSKSANIFQRLAVDGNELLRFHGTIVTCSLGNNGLSRICNKKSCGVCRMIGLVGSTGKESVALSNDSRRAHWKVTKECSVTDTICTRKAIVVCRVIAGRVARCRGRGFGLVEGREGGFDSVVSLAKDPMEGSEELIALNARAVLPCFVILYNVKHSKYYTVSKSNLS</sequence>
<dbReference type="OrthoDB" id="9514740at2759"/>
<dbReference type="SUPFAM" id="SSF56399">
    <property type="entry name" value="ADP-ribosylation"/>
    <property type="match status" value="1"/>
</dbReference>
<dbReference type="Proteomes" id="UP001165190">
    <property type="component" value="Unassembled WGS sequence"/>
</dbReference>